<evidence type="ECO:0000256" key="2">
    <source>
        <dbReference type="ARBA" id="ARBA00023125"/>
    </source>
</evidence>
<organism evidence="5 7">
    <name type="scientific">Halalkalicoccus jeotgali (strain DSM 18796 / CECT 7217 / JCM 14584 / KCTC 4019 / B3)</name>
    <dbReference type="NCBI Taxonomy" id="795797"/>
    <lineage>
        <taxon>Archaea</taxon>
        <taxon>Methanobacteriati</taxon>
        <taxon>Methanobacteriota</taxon>
        <taxon>Stenosarchaea group</taxon>
        <taxon>Halobacteria</taxon>
        <taxon>Halobacteriales</taxon>
        <taxon>Halococcaceae</taxon>
        <taxon>Halalkalicoccus</taxon>
    </lineage>
</organism>
<evidence type="ECO:0000313" key="6">
    <source>
        <dbReference type="EMBL" id="ELY41378.1"/>
    </source>
</evidence>
<dbReference type="SUPFAM" id="SSF46785">
    <property type="entry name" value="Winged helix' DNA-binding domain"/>
    <property type="match status" value="1"/>
</dbReference>
<dbReference type="InterPro" id="IPR050313">
    <property type="entry name" value="Carb_Metab_HTH_regulators"/>
</dbReference>
<dbReference type="GO" id="GO:0003700">
    <property type="term" value="F:DNA-binding transcription factor activity"/>
    <property type="evidence" value="ECO:0007669"/>
    <property type="project" value="InterPro"/>
</dbReference>
<dbReference type="PRINTS" id="PR00037">
    <property type="entry name" value="HTHLACR"/>
</dbReference>
<evidence type="ECO:0000256" key="1">
    <source>
        <dbReference type="ARBA" id="ARBA00023015"/>
    </source>
</evidence>
<dbReference type="InterPro" id="IPR018356">
    <property type="entry name" value="Tscrpt_reg_HTH_DeoR_CS"/>
</dbReference>
<dbReference type="InterPro" id="IPR036388">
    <property type="entry name" value="WH-like_DNA-bd_sf"/>
</dbReference>
<dbReference type="EMBL" id="CP002063">
    <property type="protein sequence ID" value="ADJ16527.1"/>
    <property type="molecule type" value="Genomic_DNA"/>
</dbReference>
<feature type="domain" description="HTH deoR-type" evidence="4">
    <location>
        <begin position="3"/>
        <end position="58"/>
    </location>
</feature>
<dbReference type="PANTHER" id="PTHR30363">
    <property type="entry name" value="HTH-TYPE TRANSCRIPTIONAL REGULATOR SRLR-RELATED"/>
    <property type="match status" value="1"/>
</dbReference>
<protein>
    <submittedName>
        <fullName evidence="5">DeoR-type DNA-binding transcriptional regulator</fullName>
    </submittedName>
</protein>
<evidence type="ECO:0000313" key="8">
    <source>
        <dbReference type="Proteomes" id="UP000011645"/>
    </source>
</evidence>
<dbReference type="GO" id="GO:0003677">
    <property type="term" value="F:DNA binding"/>
    <property type="evidence" value="ECO:0007669"/>
    <property type="project" value="UniProtKB-KW"/>
</dbReference>
<dbReference type="RefSeq" id="WP_008413939.1">
    <property type="nucleotide sequence ID" value="NC_014298.1"/>
</dbReference>
<dbReference type="eggNOG" id="arCOG01122">
    <property type="taxonomic scope" value="Archaea"/>
</dbReference>
<keyword evidence="1" id="KW-0805">Transcription regulation</keyword>
<dbReference type="CDD" id="cd00090">
    <property type="entry name" value="HTH_ARSR"/>
    <property type="match status" value="1"/>
</dbReference>
<dbReference type="Gene3D" id="3.40.50.1360">
    <property type="match status" value="1"/>
</dbReference>
<dbReference type="InterPro" id="IPR001034">
    <property type="entry name" value="DeoR_HTH"/>
</dbReference>
<keyword evidence="8" id="KW-1185">Reference proteome</keyword>
<gene>
    <name evidence="5" type="ordered locus">HacjB3_15836</name>
    <name evidence="6" type="ORF">C497_01420</name>
</gene>
<dbReference type="PATRIC" id="fig|795797.18.peg.3138"/>
<dbReference type="InterPro" id="IPR037171">
    <property type="entry name" value="NagB/RpiA_transferase-like"/>
</dbReference>
<name>D8JB74_HALJB</name>
<evidence type="ECO:0000259" key="4">
    <source>
        <dbReference type="PROSITE" id="PS51000"/>
    </source>
</evidence>
<dbReference type="AlphaFoldDB" id="D8JB74"/>
<geneLocation type="plasmid" evidence="5 7">
    <name>1</name>
</geneLocation>
<dbReference type="Gene3D" id="1.10.10.10">
    <property type="entry name" value="Winged helix-like DNA-binding domain superfamily/Winged helix DNA-binding domain"/>
    <property type="match status" value="1"/>
</dbReference>
<dbReference type="PROSITE" id="PS00894">
    <property type="entry name" value="HTH_DEOR_1"/>
    <property type="match status" value="1"/>
</dbReference>
<keyword evidence="3" id="KW-0804">Transcription</keyword>
<keyword evidence="5" id="KW-0614">Plasmid</keyword>
<dbReference type="PROSITE" id="PS51000">
    <property type="entry name" value="HTH_DEOR_2"/>
    <property type="match status" value="1"/>
</dbReference>
<dbReference type="KEGG" id="hje:HacjB3_15836"/>
<sequence>MLPKQRKQRIADLVEDRGGCSVDELAEKIGVSSATIRRDLSDLEERKLIERTHGGATPVISHAKPYEKRKVYHVDQKRSIAERAVEEIREDQVVAFDSGSTLLELAKRVPKSLPITPMTRMPSVAYELAERDHEVYLTGGTYQKEGHSCVGPWADEHVKQMNADLLFLGTDGIDEEGMTAQDIQQAQVKRTMIDNARRVVLTVDHSKFDKRHAFQFGSYSSIDVLITDSTVPKAVREGAMSTGVHIIEDTYS</sequence>
<dbReference type="PANTHER" id="PTHR30363:SF44">
    <property type="entry name" value="AGA OPERON TRANSCRIPTIONAL REPRESSOR-RELATED"/>
    <property type="match status" value="1"/>
</dbReference>
<evidence type="ECO:0000313" key="7">
    <source>
        <dbReference type="Proteomes" id="UP000000390"/>
    </source>
</evidence>
<dbReference type="InterPro" id="IPR014036">
    <property type="entry name" value="DeoR-like_C"/>
</dbReference>
<dbReference type="InterPro" id="IPR036390">
    <property type="entry name" value="WH_DNA-bd_sf"/>
</dbReference>
<dbReference type="Pfam" id="PF08220">
    <property type="entry name" value="HTH_DeoR"/>
    <property type="match status" value="1"/>
</dbReference>
<dbReference type="eggNOG" id="arCOG01060">
    <property type="taxonomic scope" value="Archaea"/>
</dbReference>
<dbReference type="Proteomes" id="UP000011645">
    <property type="component" value="Unassembled WGS sequence"/>
</dbReference>
<evidence type="ECO:0000256" key="3">
    <source>
        <dbReference type="ARBA" id="ARBA00023163"/>
    </source>
</evidence>
<keyword evidence="2 5" id="KW-0238">DNA-binding</keyword>
<dbReference type="OrthoDB" id="263080at2157"/>
<dbReference type="EMBL" id="AOHV01000005">
    <property type="protein sequence ID" value="ELY41378.1"/>
    <property type="molecule type" value="Genomic_DNA"/>
</dbReference>
<dbReference type="InterPro" id="IPR011991">
    <property type="entry name" value="ArsR-like_HTH"/>
</dbReference>
<dbReference type="GeneID" id="9420972"/>
<dbReference type="InterPro" id="IPR053563">
    <property type="entry name" value="Glycerol_resp_trans_regulator"/>
</dbReference>
<dbReference type="SMART" id="SM00420">
    <property type="entry name" value="HTH_DEOR"/>
    <property type="match status" value="1"/>
</dbReference>
<evidence type="ECO:0000313" key="5">
    <source>
        <dbReference type="EMBL" id="ADJ16527.1"/>
    </source>
</evidence>
<dbReference type="HOGENOM" id="CLU_060699_1_4_2"/>
<accession>D8JB74</accession>
<dbReference type="SMART" id="SM01134">
    <property type="entry name" value="DeoRC"/>
    <property type="match status" value="1"/>
</dbReference>
<dbReference type="Pfam" id="PF00455">
    <property type="entry name" value="DeoRC"/>
    <property type="match status" value="1"/>
</dbReference>
<dbReference type="Proteomes" id="UP000000390">
    <property type="component" value="Plasmid 1"/>
</dbReference>
<reference evidence="5 7" key="1">
    <citation type="journal article" date="2010" name="J. Bacteriol.">
        <title>Complete genome sequence of Halalkalicoccus jeotgali B3(T), an extremely halophilic archaeon.</title>
        <authorList>
            <person name="Roh S.W."/>
            <person name="Nam Y.D."/>
            <person name="Nam S.H."/>
            <person name="Choi S.H."/>
            <person name="Park H.S."/>
            <person name="Bae J.W."/>
        </authorList>
    </citation>
    <scope>NUCLEOTIDE SEQUENCE [LARGE SCALE GENOMIC DNA]</scope>
    <source>
        <strain evidence="5">B3</strain>
        <strain evidence="7">DSM 18796 / CECT 7217 / JCM 14584 / KCTC 4019 / B3</strain>
        <plasmid evidence="7">1</plasmid>
    </source>
</reference>
<dbReference type="SUPFAM" id="SSF100950">
    <property type="entry name" value="NagB/RpiA/CoA transferase-like"/>
    <property type="match status" value="1"/>
</dbReference>
<reference evidence="6 8" key="2">
    <citation type="journal article" date="2014" name="PLoS Genet.">
        <title>Phylogenetically driven sequencing of extremely halophilic archaea reveals strategies for static and dynamic osmo-response.</title>
        <authorList>
            <person name="Becker E.A."/>
            <person name="Seitzer P.M."/>
            <person name="Tritt A."/>
            <person name="Larsen D."/>
            <person name="Krusor M."/>
            <person name="Yao A.I."/>
            <person name="Wu D."/>
            <person name="Madern D."/>
            <person name="Eisen J.A."/>
            <person name="Darling A.E."/>
            <person name="Facciotti M.T."/>
        </authorList>
    </citation>
    <scope>NUCLEOTIDE SEQUENCE [LARGE SCALE GENOMIC DNA]</scope>
    <source>
        <strain evidence="6">B3</strain>
        <strain evidence="8">DSM 18796 / CECT 7217 / JCM 14584 / KCTC 4019 / B3</strain>
    </source>
</reference>
<dbReference type="NCBIfam" id="NF041397">
    <property type="entry name" value="TranRegGlpR_Halo"/>
    <property type="match status" value="1"/>
</dbReference>
<proteinExistence type="predicted"/>